<proteinExistence type="predicted"/>
<comment type="caution">
    <text evidence="2">The sequence shown here is derived from an EMBL/GenBank/DDBJ whole genome shotgun (WGS) entry which is preliminary data.</text>
</comment>
<evidence type="ECO:0000259" key="1">
    <source>
        <dbReference type="Pfam" id="PF13569"/>
    </source>
</evidence>
<accession>A0AAE3G984</accession>
<dbReference type="EMBL" id="JAMTCK010000002">
    <property type="protein sequence ID" value="MCP2164021.1"/>
    <property type="molecule type" value="Genomic_DNA"/>
</dbReference>
<reference evidence="2" key="1">
    <citation type="submission" date="2022-06" db="EMBL/GenBank/DDBJ databases">
        <title>Genomic Encyclopedia of Archaeal and Bacterial Type Strains, Phase II (KMG-II): from individual species to whole genera.</title>
        <authorList>
            <person name="Goeker M."/>
        </authorList>
    </citation>
    <scope>NUCLEOTIDE SEQUENCE</scope>
    <source>
        <strain evidence="2">DSM 43935</strain>
    </source>
</reference>
<dbReference type="Pfam" id="PF13569">
    <property type="entry name" value="DUF4132"/>
    <property type="match status" value="1"/>
</dbReference>
<name>A0AAE3G984_9PSEU</name>
<keyword evidence="3" id="KW-1185">Reference proteome</keyword>
<evidence type="ECO:0000313" key="2">
    <source>
        <dbReference type="EMBL" id="MCP2164021.1"/>
    </source>
</evidence>
<organism evidence="2 3">
    <name type="scientific">Goodfellowiella coeruleoviolacea</name>
    <dbReference type="NCBI Taxonomy" id="334858"/>
    <lineage>
        <taxon>Bacteria</taxon>
        <taxon>Bacillati</taxon>
        <taxon>Actinomycetota</taxon>
        <taxon>Actinomycetes</taxon>
        <taxon>Pseudonocardiales</taxon>
        <taxon>Pseudonocardiaceae</taxon>
        <taxon>Goodfellowiella</taxon>
    </lineage>
</organism>
<sequence length="1155" mass="123056">MQTRHVSDVADQVANRVAAAGASASAPGSVSTVEEPAAESVLAVPAEWHRLVHPRRGGLTAGPVRVRDRAVAKLAQRLAGIRDELVPVLSLDANDPLVNSAGQAHLNDSGHAEAEHAEPSPLGAAAVACAAAHLLPGVRMASFAELWISEHGLVFAARALVELVGLTVDADVFRTVHSLRRQGADPVDDTLLLYGVGGYAIARELRRHLAGATDQDYRAVVDALAAHLGGSPVQRLVLPYLLPTQTEWVARACADVAEVSPQAAEILVYAVSSVDQLDQLTERVAPGRLLEREDLLPTLVDGIGPAVAGRIARWLDAPHLSDAVRTRAFRVLAVLPTDEALGLLGDRLEDRCARPAVVESLERFPVRGLRVLAAAASVTTPARSVNALTAAHLLRVHVVKHQEVVAAARPALAAAPRALVEQVVAAAAVEDAPAEALPAVLVAPPWRVRRRAVPPVVVPGLVASAEPGVRWAAGEQESWAEVPPWLSTWSAANTPGWDALATRIQAQPDSADVEFFLNAPDETARPLLGTWHPDELSAPAELRPVAARFGTAALPALLRAARTSPSRLGALLMPFTSAEVATLMADWLVRLKSARHLALAWLHRHPGAAAQGLVPTAVGGPGQRRRAAESALLAIAAAGHDADVRAAAQHYGGAAANAVDALLDSDPLHILPSRIPALPDWLDPTALPRVLLADGRGALPQTALAHLCTMLAMSEPGAVYAGIPLLRQACTAESLAEFGWALFQDWRLAGAPAKDGWALTALGWLGDDETVRRLTPLIRAWPGDGGHARAVAALDVLVGIGTDTALTHLHNIAQHVRFAGLREQARRRITDIATSLGLTAEQLADRLVPDLGLDPDGGLVLDYGPRQFTVGFDEHLRPHVLDHTGARHSDLPEPGARDDQDLAPAARTRFAALKKNARAVVADQVRRLEAAMITQRRWTSAEFHTLFVRHPLLWHLARRLVWTSQHGAGPPRAFRVAEDRTFADVHDNTVHLDAHDVVGIPHPVLLGADLTAWAAVFGDYAIVQPFAQLGRDVHRLTAEERDSLTLDRFVGVTAPTTAVLGLERRGWARGAAEDGVQELVHLRTPGNRSVVVALDPGVVVDDPLQEPSQTIRHVWLSSHSRIAWATPHAANNLAFGALDPVVASEVLRDLTELVG</sequence>
<dbReference type="RefSeq" id="WP_253767280.1">
    <property type="nucleotide sequence ID" value="NZ_JAMTCK010000002.1"/>
</dbReference>
<dbReference type="InterPro" id="IPR025406">
    <property type="entry name" value="DUF4132"/>
</dbReference>
<protein>
    <recommendedName>
        <fullName evidence="1">DUF4132 domain-containing protein</fullName>
    </recommendedName>
</protein>
<dbReference type="AlphaFoldDB" id="A0AAE3G984"/>
<evidence type="ECO:0000313" key="3">
    <source>
        <dbReference type="Proteomes" id="UP001206128"/>
    </source>
</evidence>
<feature type="domain" description="DUF4132" evidence="1">
    <location>
        <begin position="885"/>
        <end position="1067"/>
    </location>
</feature>
<dbReference type="Proteomes" id="UP001206128">
    <property type="component" value="Unassembled WGS sequence"/>
</dbReference>
<gene>
    <name evidence="2" type="ORF">LX83_000861</name>
</gene>